<dbReference type="Pfam" id="PF02567">
    <property type="entry name" value="PhzC-PhzF"/>
    <property type="match status" value="1"/>
</dbReference>
<keyword evidence="4" id="KW-1185">Reference proteome</keyword>
<gene>
    <name evidence="3" type="ORF">SAMN06295909_0622</name>
</gene>
<comment type="similarity">
    <text evidence="1">Belongs to the PhzF family.</text>
</comment>
<evidence type="ECO:0000313" key="3">
    <source>
        <dbReference type="EMBL" id="SMQ61650.1"/>
    </source>
</evidence>
<evidence type="ECO:0000256" key="2">
    <source>
        <dbReference type="ARBA" id="ARBA00023235"/>
    </source>
</evidence>
<dbReference type="PANTHER" id="PTHR13774">
    <property type="entry name" value="PHENAZINE BIOSYNTHESIS PROTEIN"/>
    <property type="match status" value="1"/>
</dbReference>
<evidence type="ECO:0000256" key="1">
    <source>
        <dbReference type="ARBA" id="ARBA00008270"/>
    </source>
</evidence>
<sequence length="305" mass="32008">MSTTRPPEILRLTAFAAEPGGGNPAGVVLDASVLTDAEMQAIATEVAYPETAFVVDPGIDGDDRHLRMRYFSPGAEVPFCGHATIATAVALAERRGVGRFTLETNVGPLVVETASDADTNGDASSITASFTSVEPTVRDLDAGVADRLLSLLGLERSDLDERWPLRESFAGNRHPVVAVREQQVFDAFTFDPTALRTLMDEQGWAGTVTVVHDHGIDADGQLLVEARNLFPVGAITEDPATGSAAASFGGYLRALGLLTPPARILIRQGHHVGAPSLLTVDVPVTGGITVTGTAQPIAGCDESTR</sequence>
<dbReference type="PIRSF" id="PIRSF016184">
    <property type="entry name" value="PhzC_PhzF"/>
    <property type="match status" value="1"/>
</dbReference>
<keyword evidence="2" id="KW-0413">Isomerase</keyword>
<dbReference type="Proteomes" id="UP000194464">
    <property type="component" value="Unassembled WGS sequence"/>
</dbReference>
<reference evidence="3 4" key="1">
    <citation type="submission" date="2017-04" db="EMBL/GenBank/DDBJ databases">
        <authorList>
            <person name="Varghese N."/>
            <person name="Submissions S."/>
        </authorList>
    </citation>
    <scope>NUCLEOTIDE SEQUENCE [LARGE SCALE GENOMIC DNA]</scope>
    <source>
        <strain evidence="3 4">VKM Ac-1784</strain>
    </source>
</reference>
<dbReference type="NCBIfam" id="TIGR00654">
    <property type="entry name" value="PhzF_family"/>
    <property type="match status" value="1"/>
</dbReference>
<evidence type="ECO:0000313" key="4">
    <source>
        <dbReference type="Proteomes" id="UP000194464"/>
    </source>
</evidence>
<protein>
    <submittedName>
        <fullName evidence="3">Phenazine biosynthesis protein PhzF family</fullName>
    </submittedName>
</protein>
<dbReference type="EMBL" id="FXWJ01000001">
    <property type="protein sequence ID" value="SMQ61650.1"/>
    <property type="molecule type" value="Genomic_DNA"/>
</dbReference>
<dbReference type="RefSeq" id="WP_086472807.1">
    <property type="nucleotide sequence ID" value="NZ_FXWJ01000001.1"/>
</dbReference>
<dbReference type="InterPro" id="IPR003719">
    <property type="entry name" value="Phenazine_PhzF-like"/>
</dbReference>
<name>A0ABY1RCU5_9MICO</name>
<dbReference type="Gene3D" id="3.10.310.10">
    <property type="entry name" value="Diaminopimelate Epimerase, Chain A, domain 1"/>
    <property type="match status" value="2"/>
</dbReference>
<accession>A0ABY1RCU5</accession>
<proteinExistence type="inferred from homology"/>
<comment type="caution">
    <text evidence="3">The sequence shown here is derived from an EMBL/GenBank/DDBJ whole genome shotgun (WGS) entry which is preliminary data.</text>
</comment>
<dbReference type="PANTHER" id="PTHR13774:SF39">
    <property type="entry name" value="BIOSYNTHESIS PROTEIN, PUTATIVE-RELATED"/>
    <property type="match status" value="1"/>
</dbReference>
<dbReference type="SUPFAM" id="SSF54506">
    <property type="entry name" value="Diaminopimelate epimerase-like"/>
    <property type="match status" value="1"/>
</dbReference>
<organism evidence="3 4">
    <name type="scientific">Plantibacter elymi</name>
    <name type="common">nom. nud.</name>
    <dbReference type="NCBI Taxonomy" id="199708"/>
    <lineage>
        <taxon>Bacteria</taxon>
        <taxon>Bacillati</taxon>
        <taxon>Actinomycetota</taxon>
        <taxon>Actinomycetes</taxon>
        <taxon>Micrococcales</taxon>
        <taxon>Microbacteriaceae</taxon>
        <taxon>Plantibacter</taxon>
    </lineage>
</organism>